<gene>
    <name evidence="1" type="ORF">CFD26_104886</name>
</gene>
<evidence type="ECO:0000313" key="2">
    <source>
        <dbReference type="Proteomes" id="UP000215289"/>
    </source>
</evidence>
<dbReference type="STRING" id="1245748.A0A421D6N0"/>
<keyword evidence="2" id="KW-1185">Reference proteome</keyword>
<name>A0A421D6N0_9EURO</name>
<accession>A0A421D6N0</accession>
<comment type="caution">
    <text evidence="1">The sequence shown here is derived from an EMBL/GenBank/DDBJ whole genome shotgun (WGS) entry which is preliminary data.</text>
</comment>
<organism evidence="1 2">
    <name type="scientific">Aspergillus turcosus</name>
    <dbReference type="NCBI Taxonomy" id="1245748"/>
    <lineage>
        <taxon>Eukaryota</taxon>
        <taxon>Fungi</taxon>
        <taxon>Dikarya</taxon>
        <taxon>Ascomycota</taxon>
        <taxon>Pezizomycotina</taxon>
        <taxon>Eurotiomycetes</taxon>
        <taxon>Eurotiomycetidae</taxon>
        <taxon>Eurotiales</taxon>
        <taxon>Aspergillaceae</taxon>
        <taxon>Aspergillus</taxon>
        <taxon>Aspergillus subgen. Fumigati</taxon>
    </lineage>
</organism>
<dbReference type="Proteomes" id="UP000215289">
    <property type="component" value="Unassembled WGS sequence"/>
</dbReference>
<dbReference type="AlphaFoldDB" id="A0A421D6N0"/>
<dbReference type="EMBL" id="NIDN02000068">
    <property type="protein sequence ID" value="RLL97779.1"/>
    <property type="molecule type" value="Genomic_DNA"/>
</dbReference>
<reference evidence="1 2" key="1">
    <citation type="submission" date="2018-08" db="EMBL/GenBank/DDBJ databases">
        <title>Draft genome sequences of two Aspergillus turcosus clinical strains isolated from bronchoalveolar lavage fluid: one azole-susceptible and the other azole-resistant.</title>
        <authorList>
            <person name="Parent-Michaud M."/>
            <person name="Dufresne P.J."/>
            <person name="Fournier E."/>
            <person name="Martineau C."/>
            <person name="Moreira S."/>
            <person name="Perkins V."/>
            <person name="De Repentigny L."/>
            <person name="Dufresne S.F."/>
        </authorList>
    </citation>
    <scope>NUCLEOTIDE SEQUENCE [LARGE SCALE GENOMIC DNA]</scope>
    <source>
        <strain evidence="1">HMR AF 1038</strain>
    </source>
</reference>
<dbReference type="OrthoDB" id="4440408at2759"/>
<evidence type="ECO:0000313" key="1">
    <source>
        <dbReference type="EMBL" id="RLL97779.1"/>
    </source>
</evidence>
<proteinExistence type="predicted"/>
<protein>
    <submittedName>
        <fullName evidence="1">Uncharacterized protein</fullName>
    </submittedName>
</protein>
<sequence>MPSNNKMKWLLKPLKRSQSGEGSVDYWEKKLKKAEVPQDYAPFLLSHLDISHKARLIYRINLQKGLPDNLFGHQEEVERLATVLDQSGEKLSARLLRFFQFHTQPPDPSVLTWCQSLLEIERRVRRIVQALIFLEKRLEWGRNALTYHTSDLEHRRKLESQLKDTEKHHKRLEVKYVQCRSDISDHRWHMPSGLFHRAFVSWRYKPNYECLSHCTEFCPYCLATNGLSPSDHIPDIDVKVEEDPVKFNVIYGQDLYSRRVYRAYIWGVDIINDIED</sequence>